<dbReference type="STRING" id="582402.Hbal_2942"/>
<dbReference type="eggNOG" id="ENOG5032ZHW">
    <property type="taxonomic scope" value="Bacteria"/>
</dbReference>
<dbReference type="EMBL" id="CP001678">
    <property type="protein sequence ID" value="ACT60611.1"/>
    <property type="molecule type" value="Genomic_DNA"/>
</dbReference>
<reference evidence="3" key="1">
    <citation type="journal article" date="2011" name="J. Bacteriol.">
        <title>Genome sequences of eight morphologically diverse alphaproteobacteria.</title>
        <authorList>
            <consortium name="US DOE Joint Genome Institute"/>
            <person name="Brown P.J."/>
            <person name="Kysela D.T."/>
            <person name="Buechlein A."/>
            <person name="Hemmerich C."/>
            <person name="Brun Y.V."/>
        </authorList>
    </citation>
    <scope>NUCLEOTIDE SEQUENCE [LARGE SCALE GENOMIC DNA]</scope>
    <source>
        <strain evidence="3">ATCC 49814 / DSM 5838 / IFAM 1418</strain>
    </source>
</reference>
<sequence length="176" mass="19633">MARDIDDKKTKKALRKLRKAKSRAESEDGPGLTDWEKEFFEGVEERLETFGSAFNDPEKGNLDSALSARQTHIVREIDKKARKKNGGMKRSSFKPKLKSDSKTKTNNFSPRGRDINDDIETNINAPKMPPQPSSPTLYLASTHTEENKRATNDAPSTSETAKPLPFKVIQGGKAQS</sequence>
<dbReference type="HOGENOM" id="CLU_1523141_0_0_5"/>
<keyword evidence="3" id="KW-1185">Reference proteome</keyword>
<protein>
    <submittedName>
        <fullName evidence="2">Uncharacterized protein</fullName>
    </submittedName>
</protein>
<dbReference type="AlphaFoldDB" id="C6XR80"/>
<evidence type="ECO:0000313" key="2">
    <source>
        <dbReference type="EMBL" id="ACT60611.1"/>
    </source>
</evidence>
<gene>
    <name evidence="2" type="ordered locus">Hbal_2942</name>
</gene>
<evidence type="ECO:0000256" key="1">
    <source>
        <dbReference type="SAM" id="MobiDB-lite"/>
    </source>
</evidence>
<dbReference type="KEGG" id="hba:Hbal_2942"/>
<accession>C6XR80</accession>
<dbReference type="RefSeq" id="WP_015828761.1">
    <property type="nucleotide sequence ID" value="NC_012982.1"/>
</dbReference>
<evidence type="ECO:0000313" key="3">
    <source>
        <dbReference type="Proteomes" id="UP000002745"/>
    </source>
</evidence>
<organism evidence="2 3">
    <name type="scientific">Hirschia baltica (strain ATCC 49814 / DSM 5838 / IFAM 1418)</name>
    <dbReference type="NCBI Taxonomy" id="582402"/>
    <lineage>
        <taxon>Bacteria</taxon>
        <taxon>Pseudomonadati</taxon>
        <taxon>Pseudomonadota</taxon>
        <taxon>Alphaproteobacteria</taxon>
        <taxon>Hyphomonadales</taxon>
        <taxon>Hyphomonadaceae</taxon>
        <taxon>Hirschia</taxon>
    </lineage>
</organism>
<feature type="region of interest" description="Disordered" evidence="1">
    <location>
        <begin position="52"/>
        <end position="176"/>
    </location>
</feature>
<feature type="compositionally biased region" description="Basic residues" evidence="1">
    <location>
        <begin position="80"/>
        <end position="96"/>
    </location>
</feature>
<dbReference type="Proteomes" id="UP000002745">
    <property type="component" value="Chromosome"/>
</dbReference>
<proteinExistence type="predicted"/>
<name>C6XR80_HIRBI</name>